<dbReference type="EMBL" id="WLYX01000001">
    <property type="protein sequence ID" value="MTD33989.1"/>
    <property type="molecule type" value="Genomic_DNA"/>
</dbReference>
<reference evidence="1 2" key="1">
    <citation type="submission" date="2019-11" db="EMBL/GenBank/DDBJ databases">
        <title>Draft genome sequence of Paludibacterium sp. dN18-1.</title>
        <authorList>
            <person name="Im W.-T."/>
        </authorList>
    </citation>
    <scope>NUCLEOTIDE SEQUENCE [LARGE SCALE GENOMIC DNA]</scope>
    <source>
        <strain evidence="2">dN 18-1</strain>
    </source>
</reference>
<organism evidence="1 2">
    <name type="scientific">Paludibacterium denitrificans</name>
    <dbReference type="NCBI Taxonomy" id="2675226"/>
    <lineage>
        <taxon>Bacteria</taxon>
        <taxon>Pseudomonadati</taxon>
        <taxon>Pseudomonadota</taxon>
        <taxon>Betaproteobacteria</taxon>
        <taxon>Neisseriales</taxon>
        <taxon>Chromobacteriaceae</taxon>
        <taxon>Paludibacterium</taxon>
    </lineage>
</organism>
<keyword evidence="2" id="KW-1185">Reference proteome</keyword>
<evidence type="ECO:0000313" key="2">
    <source>
        <dbReference type="Proteomes" id="UP000446658"/>
    </source>
</evidence>
<protein>
    <submittedName>
        <fullName evidence="1">Uncharacterized protein</fullName>
    </submittedName>
</protein>
<gene>
    <name evidence="1" type="ORF">GKE73_16250</name>
</gene>
<accession>A0A844GEB2</accession>
<dbReference type="Proteomes" id="UP000446658">
    <property type="component" value="Unassembled WGS sequence"/>
</dbReference>
<sequence>MTELETKLYLALKAYYRAGFGNSTDFHLQGAAYDLAVEAIAAAEAAQPVCQHRIADARNQVVQSGYLCMDCGALFSAADHGESQQPASTQPVAAPDEVRLAVEAEREACAGVCEMERVQWDISRDGWQSANDCATAIRARGNKHSQSGADSSASQ</sequence>
<dbReference type="AlphaFoldDB" id="A0A844GEB2"/>
<comment type="caution">
    <text evidence="1">The sequence shown here is derived from an EMBL/GenBank/DDBJ whole genome shotgun (WGS) entry which is preliminary data.</text>
</comment>
<evidence type="ECO:0000313" key="1">
    <source>
        <dbReference type="EMBL" id="MTD33989.1"/>
    </source>
</evidence>
<dbReference type="RefSeq" id="WP_230371174.1">
    <property type="nucleotide sequence ID" value="NZ_WLYX01000001.1"/>
</dbReference>
<proteinExistence type="predicted"/>
<name>A0A844GEB2_9NEIS</name>